<dbReference type="AlphaFoldDB" id="A0A1Y1YH09"/>
<organism evidence="2 3">
    <name type="scientific">Clohesyomyces aquaticus</name>
    <dbReference type="NCBI Taxonomy" id="1231657"/>
    <lineage>
        <taxon>Eukaryota</taxon>
        <taxon>Fungi</taxon>
        <taxon>Dikarya</taxon>
        <taxon>Ascomycota</taxon>
        <taxon>Pezizomycotina</taxon>
        <taxon>Dothideomycetes</taxon>
        <taxon>Pleosporomycetidae</taxon>
        <taxon>Pleosporales</taxon>
        <taxon>Lindgomycetaceae</taxon>
        <taxon>Clohesyomyces</taxon>
    </lineage>
</organism>
<evidence type="ECO:0000313" key="3">
    <source>
        <dbReference type="Proteomes" id="UP000193144"/>
    </source>
</evidence>
<evidence type="ECO:0000256" key="1">
    <source>
        <dbReference type="SAM" id="MobiDB-lite"/>
    </source>
</evidence>
<keyword evidence="3" id="KW-1185">Reference proteome</keyword>
<feature type="region of interest" description="Disordered" evidence="1">
    <location>
        <begin position="1"/>
        <end position="49"/>
    </location>
</feature>
<dbReference type="EMBL" id="MCFA01000243">
    <property type="protein sequence ID" value="ORX97006.1"/>
    <property type="molecule type" value="Genomic_DNA"/>
</dbReference>
<protein>
    <submittedName>
        <fullName evidence="2">Uncharacterized protein</fullName>
    </submittedName>
</protein>
<name>A0A1Y1YH09_9PLEO</name>
<gene>
    <name evidence="2" type="ORF">BCR34DRAFT_578217</name>
</gene>
<dbReference type="Proteomes" id="UP000193144">
    <property type="component" value="Unassembled WGS sequence"/>
</dbReference>
<reference evidence="2 3" key="1">
    <citation type="submission" date="2016-07" db="EMBL/GenBank/DDBJ databases">
        <title>Pervasive Adenine N6-methylation of Active Genes in Fungi.</title>
        <authorList>
            <consortium name="DOE Joint Genome Institute"/>
            <person name="Mondo S.J."/>
            <person name="Dannebaum R.O."/>
            <person name="Kuo R.C."/>
            <person name="Labutti K."/>
            <person name="Haridas S."/>
            <person name="Kuo A."/>
            <person name="Salamov A."/>
            <person name="Ahrendt S.R."/>
            <person name="Lipzen A."/>
            <person name="Sullivan W."/>
            <person name="Andreopoulos W.B."/>
            <person name="Clum A."/>
            <person name="Lindquist E."/>
            <person name="Daum C."/>
            <person name="Ramamoorthy G.K."/>
            <person name="Gryganskyi A."/>
            <person name="Culley D."/>
            <person name="Magnuson J.K."/>
            <person name="James T.Y."/>
            <person name="O'Malley M.A."/>
            <person name="Stajich J.E."/>
            <person name="Spatafora J.W."/>
            <person name="Visel A."/>
            <person name="Grigoriev I.V."/>
        </authorList>
    </citation>
    <scope>NUCLEOTIDE SEQUENCE [LARGE SCALE GENOMIC DNA]</scope>
    <source>
        <strain evidence="2 3">CBS 115471</strain>
    </source>
</reference>
<proteinExistence type="predicted"/>
<sequence length="125" mass="13610">MRRSSQPPATADSRGRRRMSSPAQVPTPARPGQSRHTHRHHFDPGAPPTLLMVAQASVCNTFPHKPGQTCRVRKQFNKSRRQVPAPLGGVVLQVSIALPSSRQVRAALAAVEGGGRARTERHGRM</sequence>
<evidence type="ECO:0000313" key="2">
    <source>
        <dbReference type="EMBL" id="ORX97006.1"/>
    </source>
</evidence>
<accession>A0A1Y1YH09</accession>
<comment type="caution">
    <text evidence="2">The sequence shown here is derived from an EMBL/GenBank/DDBJ whole genome shotgun (WGS) entry which is preliminary data.</text>
</comment>